<reference evidence="1" key="2">
    <citation type="journal article" date="2015" name="Fish Shellfish Immunol.">
        <title>Early steps in the European eel (Anguilla anguilla)-Vibrio vulnificus interaction in the gills: Role of the RtxA13 toxin.</title>
        <authorList>
            <person name="Callol A."/>
            <person name="Pajuelo D."/>
            <person name="Ebbesson L."/>
            <person name="Teles M."/>
            <person name="MacKenzie S."/>
            <person name="Amaro C."/>
        </authorList>
    </citation>
    <scope>NUCLEOTIDE SEQUENCE</scope>
</reference>
<evidence type="ECO:0000313" key="1">
    <source>
        <dbReference type="EMBL" id="JAH77838.1"/>
    </source>
</evidence>
<sequence length="26" mass="3023">MLVRKCSINGDHSCDEFFMESFTRGL</sequence>
<protein>
    <submittedName>
        <fullName evidence="1">Uncharacterized protein</fullName>
    </submittedName>
</protein>
<dbReference type="EMBL" id="GBXM01030739">
    <property type="protein sequence ID" value="JAH77838.1"/>
    <property type="molecule type" value="Transcribed_RNA"/>
</dbReference>
<reference evidence="1" key="1">
    <citation type="submission" date="2014-11" db="EMBL/GenBank/DDBJ databases">
        <authorList>
            <person name="Amaro Gonzalez C."/>
        </authorList>
    </citation>
    <scope>NUCLEOTIDE SEQUENCE</scope>
</reference>
<accession>A0A0E9VKU9</accession>
<name>A0A0E9VKU9_ANGAN</name>
<organism evidence="1">
    <name type="scientific">Anguilla anguilla</name>
    <name type="common">European freshwater eel</name>
    <name type="synonym">Muraena anguilla</name>
    <dbReference type="NCBI Taxonomy" id="7936"/>
    <lineage>
        <taxon>Eukaryota</taxon>
        <taxon>Metazoa</taxon>
        <taxon>Chordata</taxon>
        <taxon>Craniata</taxon>
        <taxon>Vertebrata</taxon>
        <taxon>Euteleostomi</taxon>
        <taxon>Actinopterygii</taxon>
        <taxon>Neopterygii</taxon>
        <taxon>Teleostei</taxon>
        <taxon>Anguilliformes</taxon>
        <taxon>Anguillidae</taxon>
        <taxon>Anguilla</taxon>
    </lineage>
</organism>
<proteinExistence type="predicted"/>
<dbReference type="AlphaFoldDB" id="A0A0E9VKU9"/>